<evidence type="ECO:0000256" key="1">
    <source>
        <dbReference type="SAM" id="MobiDB-lite"/>
    </source>
</evidence>
<accession>A0A090ZIN8</accession>
<organism evidence="3 4">
    <name type="scientific">Paenibacillus macerans</name>
    <name type="common">Bacillus macerans</name>
    <dbReference type="NCBI Taxonomy" id="44252"/>
    <lineage>
        <taxon>Bacteria</taxon>
        <taxon>Bacillati</taxon>
        <taxon>Bacillota</taxon>
        <taxon>Bacilli</taxon>
        <taxon>Bacillales</taxon>
        <taxon>Paenibacillaceae</taxon>
        <taxon>Paenibacillus</taxon>
    </lineage>
</organism>
<dbReference type="AlphaFoldDB" id="A0A090ZIN8"/>
<dbReference type="Pfam" id="PF19527">
    <property type="entry name" value="DUF6055"/>
    <property type="match status" value="1"/>
</dbReference>
<dbReference type="OrthoDB" id="6428915at2"/>
<keyword evidence="4" id="KW-1185">Reference proteome</keyword>
<feature type="region of interest" description="Disordered" evidence="1">
    <location>
        <begin position="34"/>
        <end position="55"/>
    </location>
</feature>
<evidence type="ECO:0000313" key="4">
    <source>
        <dbReference type="Proteomes" id="UP000029278"/>
    </source>
</evidence>
<sequence>MKRLFCCLLMVLLSLSATGFGALPDLPGAVTTAKASESENAATTGSATTTESAESAESEVFASEYKARDAFYSLSDASVNRAVSEHFQIIWGNRDTTGTVNRQFAEGNLANLETIRSFYIDKIGLGDIGSSQNPWITGKYKTNIYIAETGLDKTSNDWAYMSVDQDSFGYIVMMPGAMRVDPPSWVVPHELAHVFVFHNGGVVPYAWNEAIANFLRNEYLGSDYYSYGGRVYGPTSDFFAPYVLNSESHFPHVKNWYDAWPIFLYINENPDNLGGLGHQALLNLLTYGQEDSTYFASMEKVTGVSIKEILGGMARRMVTMDFKSQEYYLEHLDELLRTRGNYEKIYTTLEKQHDGWMTVPAGKAPQQTGYNIVPLNIDLSKTSVTVDFQGTSTARGADWRASIVTVTHAGDTRYSTMWNHGQNSVRLQGDEKAVYLVVSATPDNIQYLDINQDGITYPYKVKVTTN</sequence>
<dbReference type="Proteomes" id="UP000029278">
    <property type="component" value="Unassembled WGS sequence"/>
</dbReference>
<evidence type="ECO:0000256" key="2">
    <source>
        <dbReference type="SAM" id="SignalP"/>
    </source>
</evidence>
<reference evidence="3 4" key="1">
    <citation type="submission" date="2014-04" db="EMBL/GenBank/DDBJ databases">
        <authorList>
            <person name="Bishop-Lilly K.A."/>
            <person name="Broomall S.M."/>
            <person name="Chain P.S."/>
            <person name="Chertkov O."/>
            <person name="Coyne S.R."/>
            <person name="Daligault H.E."/>
            <person name="Davenport K.W."/>
            <person name="Erkkila T."/>
            <person name="Frey K.G."/>
            <person name="Gibbons H.S."/>
            <person name="Gu W."/>
            <person name="Jaissle J."/>
            <person name="Johnson S.L."/>
            <person name="Koroleva G.I."/>
            <person name="Ladner J.T."/>
            <person name="Lo C.-C."/>
            <person name="Minogue T.D."/>
            <person name="Munk C."/>
            <person name="Palacios G.F."/>
            <person name="Redden C.L."/>
            <person name="Rosenzweig C.N."/>
            <person name="Scholz M.B."/>
            <person name="Teshima H."/>
            <person name="Xu Y."/>
        </authorList>
    </citation>
    <scope>NUCLEOTIDE SEQUENCE [LARGE SCALE GENOMIC DNA]</scope>
    <source>
        <strain evidence="3 4">8244</strain>
    </source>
</reference>
<protein>
    <submittedName>
        <fullName evidence="3">Dockerin type 1 domain protein</fullName>
    </submittedName>
</protein>
<name>A0A090ZIN8_PAEMA</name>
<feature type="chain" id="PRO_5039650938" evidence="2">
    <location>
        <begin position="22"/>
        <end position="466"/>
    </location>
</feature>
<proteinExistence type="predicted"/>
<keyword evidence="2" id="KW-0732">Signal</keyword>
<evidence type="ECO:0000313" key="3">
    <source>
        <dbReference type="EMBL" id="KFN10090.1"/>
    </source>
</evidence>
<dbReference type="STRING" id="44252.DJ90_575"/>
<dbReference type="PATRIC" id="fig|44252.3.peg.1819"/>
<gene>
    <name evidence="3" type="ORF">DJ90_575</name>
</gene>
<comment type="caution">
    <text evidence="3">The sequence shown here is derived from an EMBL/GenBank/DDBJ whole genome shotgun (WGS) entry which is preliminary data.</text>
</comment>
<dbReference type="InterPro" id="IPR045690">
    <property type="entry name" value="DUF6055"/>
</dbReference>
<dbReference type="HOGENOM" id="CLU_042057_0_0_9"/>
<feature type="compositionally biased region" description="Low complexity" evidence="1">
    <location>
        <begin position="38"/>
        <end position="55"/>
    </location>
</feature>
<dbReference type="EMBL" id="JMQA01000020">
    <property type="protein sequence ID" value="KFN10090.1"/>
    <property type="molecule type" value="Genomic_DNA"/>
</dbReference>
<feature type="signal peptide" evidence="2">
    <location>
        <begin position="1"/>
        <end position="21"/>
    </location>
</feature>